<keyword evidence="8 12" id="KW-0472">Membrane</keyword>
<dbReference type="PANTHER" id="PTHR28388">
    <property type="entry name" value="TRANSMEMBRANE PROTEIN 237"/>
    <property type="match status" value="1"/>
</dbReference>
<feature type="transmembrane region" description="Helical" evidence="12">
    <location>
        <begin position="296"/>
        <end position="319"/>
    </location>
</feature>
<dbReference type="Pfam" id="PF15383">
    <property type="entry name" value="TMEM237"/>
    <property type="match status" value="1"/>
</dbReference>
<evidence type="ECO:0008006" key="15">
    <source>
        <dbReference type="Google" id="ProtNLM"/>
    </source>
</evidence>
<name>A0A2H1BW15_FASHE</name>
<evidence type="ECO:0000256" key="11">
    <source>
        <dbReference type="SAM" id="MobiDB-lite"/>
    </source>
</evidence>
<evidence type="ECO:0000256" key="8">
    <source>
        <dbReference type="ARBA" id="ARBA00023136"/>
    </source>
</evidence>
<keyword evidence="6 12" id="KW-1133">Transmembrane helix</keyword>
<comment type="caution">
    <text evidence="13">The sequence shown here is derived from an EMBL/GenBank/DDBJ whole genome shotgun (WGS) entry which is preliminary data.</text>
</comment>
<feature type="transmembrane region" description="Helical" evidence="12">
    <location>
        <begin position="208"/>
        <end position="225"/>
    </location>
</feature>
<evidence type="ECO:0000256" key="3">
    <source>
        <dbReference type="ARBA" id="ARBA00008783"/>
    </source>
</evidence>
<gene>
    <name evidence="13" type="ORF">D915_009393</name>
</gene>
<dbReference type="GO" id="GO:0060271">
    <property type="term" value="P:cilium assembly"/>
    <property type="evidence" value="ECO:0007669"/>
    <property type="project" value="TreeGrafter"/>
</dbReference>
<comment type="subcellular location">
    <subcellularLocation>
        <location evidence="1">Cell projection</location>
        <location evidence="1">Cilium</location>
    </subcellularLocation>
    <subcellularLocation>
        <location evidence="2">Membrane</location>
        <topology evidence="2">Multi-pass membrane protein</topology>
    </subcellularLocation>
</comment>
<comment type="similarity">
    <text evidence="3">Belongs to the TMEM237 family.</text>
</comment>
<dbReference type="GO" id="GO:0016020">
    <property type="term" value="C:membrane"/>
    <property type="evidence" value="ECO:0007669"/>
    <property type="project" value="UniProtKB-SubCell"/>
</dbReference>
<evidence type="ECO:0000256" key="12">
    <source>
        <dbReference type="SAM" id="Phobius"/>
    </source>
</evidence>
<dbReference type="PANTHER" id="PTHR28388:SF1">
    <property type="entry name" value="TRANSMEMBRANE PROTEIN 237"/>
    <property type="match status" value="1"/>
</dbReference>
<dbReference type="GO" id="GO:0035869">
    <property type="term" value="C:ciliary transition zone"/>
    <property type="evidence" value="ECO:0007669"/>
    <property type="project" value="TreeGrafter"/>
</dbReference>
<evidence type="ECO:0000313" key="14">
    <source>
        <dbReference type="Proteomes" id="UP000230066"/>
    </source>
</evidence>
<keyword evidence="9" id="KW-0966">Cell projection</keyword>
<keyword evidence="5" id="KW-0970">Cilium biogenesis/degradation</keyword>
<keyword evidence="4 12" id="KW-0812">Transmembrane</keyword>
<feature type="transmembrane region" description="Helical" evidence="12">
    <location>
        <begin position="237"/>
        <end position="260"/>
    </location>
</feature>
<evidence type="ECO:0000256" key="6">
    <source>
        <dbReference type="ARBA" id="ARBA00022989"/>
    </source>
</evidence>
<evidence type="ECO:0000256" key="4">
    <source>
        <dbReference type="ARBA" id="ARBA00022692"/>
    </source>
</evidence>
<sequence length="363" mass="41242">MEKNESSSKPEKRERRKRSRKANSKQVNKEAGPEKSMNLGLAAEIGSLKDDITTVTSANNAEKGDSILVTKANKIPLPIKHRNDVRGARQKKPNENVYVEKHLGFRTEPLTHFERRLTEKQKVLHTEARQQMQLKQNNPGLSFALNVHGAIDRLGRTMTGLFAGAALVHTLFVQSFRFSRRVQNSGVIQYNADNGLQFLMRYGLHAEAVYIAYYIAFIFTGLFVFERFDIGRPTNKCITQCITLANGGISLLFHVCAFIINNAMQWLSYTIHTSANANEENLDNLLTSAPELTRWINIWLILDVCRTVFLIASWIFIGFSSQNLDRTRETLFDNFITDDKRVGQNNSDVENVWQSTETVKTSP</sequence>
<dbReference type="InterPro" id="IPR029409">
    <property type="entry name" value="TMEM237"/>
</dbReference>
<dbReference type="AlphaFoldDB" id="A0A2H1BW15"/>
<evidence type="ECO:0000256" key="1">
    <source>
        <dbReference type="ARBA" id="ARBA00004138"/>
    </source>
</evidence>
<organism evidence="13 14">
    <name type="scientific">Fasciola hepatica</name>
    <name type="common">Liver fluke</name>
    <dbReference type="NCBI Taxonomy" id="6192"/>
    <lineage>
        <taxon>Eukaryota</taxon>
        <taxon>Metazoa</taxon>
        <taxon>Spiralia</taxon>
        <taxon>Lophotrochozoa</taxon>
        <taxon>Platyhelminthes</taxon>
        <taxon>Trematoda</taxon>
        <taxon>Digenea</taxon>
        <taxon>Plagiorchiida</taxon>
        <taxon>Echinostomata</taxon>
        <taxon>Echinostomatoidea</taxon>
        <taxon>Fasciolidae</taxon>
        <taxon>Fasciola</taxon>
    </lineage>
</organism>
<evidence type="ECO:0000256" key="10">
    <source>
        <dbReference type="ARBA" id="ARBA00025631"/>
    </source>
</evidence>
<evidence type="ECO:0000256" key="7">
    <source>
        <dbReference type="ARBA" id="ARBA00023069"/>
    </source>
</evidence>
<keyword evidence="7" id="KW-0969">Cilium</keyword>
<dbReference type="EMBL" id="JXXN02005394">
    <property type="protein sequence ID" value="THD19932.1"/>
    <property type="molecule type" value="Genomic_DNA"/>
</dbReference>
<feature type="compositionally biased region" description="Basic and acidic residues" evidence="11">
    <location>
        <begin position="1"/>
        <end position="13"/>
    </location>
</feature>
<evidence type="ECO:0000256" key="5">
    <source>
        <dbReference type="ARBA" id="ARBA00022794"/>
    </source>
</evidence>
<evidence type="ECO:0000256" key="9">
    <source>
        <dbReference type="ARBA" id="ARBA00023273"/>
    </source>
</evidence>
<keyword evidence="14" id="KW-1185">Reference proteome</keyword>
<accession>A0A2H1BW15</accession>
<feature type="region of interest" description="Disordered" evidence="11">
    <location>
        <begin position="1"/>
        <end position="38"/>
    </location>
</feature>
<proteinExistence type="inferred from homology"/>
<dbReference type="Proteomes" id="UP000230066">
    <property type="component" value="Unassembled WGS sequence"/>
</dbReference>
<evidence type="ECO:0000256" key="2">
    <source>
        <dbReference type="ARBA" id="ARBA00004141"/>
    </source>
</evidence>
<reference evidence="13" key="1">
    <citation type="submission" date="2019-03" db="EMBL/GenBank/DDBJ databases">
        <title>Improved annotation for the trematode Fasciola hepatica.</title>
        <authorList>
            <person name="Choi Y.-J."/>
            <person name="Martin J."/>
            <person name="Mitreva M."/>
        </authorList>
    </citation>
    <scope>NUCLEOTIDE SEQUENCE [LARGE SCALE GENOMIC DNA]</scope>
</reference>
<protein>
    <recommendedName>
        <fullName evidence="15">Transmembrane protein</fullName>
    </recommendedName>
</protein>
<comment type="function">
    <text evidence="10">Component of the transition zone in primary cilia. Required for ciliogenesis.</text>
</comment>
<feature type="compositionally biased region" description="Basic residues" evidence="11">
    <location>
        <begin position="14"/>
        <end position="23"/>
    </location>
</feature>
<evidence type="ECO:0000313" key="13">
    <source>
        <dbReference type="EMBL" id="THD19932.1"/>
    </source>
</evidence>